<dbReference type="OrthoDB" id="6129702at2759"/>
<evidence type="ECO:0000256" key="1">
    <source>
        <dbReference type="SAM" id="MobiDB-lite"/>
    </source>
</evidence>
<dbReference type="PANTHER" id="PTHR22878">
    <property type="entry name" value="DYNEIN HEAVY CHAIN 6, AXONEMAL-LIKE-RELATED"/>
    <property type="match status" value="1"/>
</dbReference>
<dbReference type="GO" id="GO:0051959">
    <property type="term" value="F:dynein light intermediate chain binding"/>
    <property type="evidence" value="ECO:0007669"/>
    <property type="project" value="InterPro"/>
</dbReference>
<gene>
    <name evidence="2" type="ORF">C0Q70_15910</name>
</gene>
<dbReference type="InterPro" id="IPR011992">
    <property type="entry name" value="EF-hand-dom_pair"/>
</dbReference>
<dbReference type="Gene3D" id="1.20.920.60">
    <property type="match status" value="1"/>
</dbReference>
<dbReference type="SUPFAM" id="SSF47473">
    <property type="entry name" value="EF-hand"/>
    <property type="match status" value="1"/>
</dbReference>
<keyword evidence="3" id="KW-1185">Reference proteome</keyword>
<feature type="region of interest" description="Disordered" evidence="1">
    <location>
        <begin position="184"/>
        <end position="218"/>
    </location>
</feature>
<evidence type="ECO:0008006" key="4">
    <source>
        <dbReference type="Google" id="ProtNLM"/>
    </source>
</evidence>
<accession>A0A2T7NNB2</accession>
<dbReference type="EMBL" id="PZQS01000010">
    <property type="protein sequence ID" value="PVD22655.1"/>
    <property type="molecule type" value="Genomic_DNA"/>
</dbReference>
<dbReference type="Proteomes" id="UP000245119">
    <property type="component" value="Linkage Group LG10"/>
</dbReference>
<reference evidence="2 3" key="1">
    <citation type="submission" date="2018-04" db="EMBL/GenBank/DDBJ databases">
        <title>The genome of golden apple snail Pomacea canaliculata provides insight into stress tolerance and invasive adaptation.</title>
        <authorList>
            <person name="Liu C."/>
            <person name="Liu B."/>
            <person name="Ren Y."/>
            <person name="Zhang Y."/>
            <person name="Wang H."/>
            <person name="Li S."/>
            <person name="Jiang F."/>
            <person name="Yin L."/>
            <person name="Zhang G."/>
            <person name="Qian W."/>
            <person name="Fan W."/>
        </authorList>
    </citation>
    <scope>NUCLEOTIDE SEQUENCE [LARGE SCALE GENOMIC DNA]</scope>
    <source>
        <strain evidence="2">SZHN2017</strain>
        <tissue evidence="2">Muscle</tissue>
    </source>
</reference>
<evidence type="ECO:0000313" key="2">
    <source>
        <dbReference type="EMBL" id="PVD22655.1"/>
    </source>
</evidence>
<proteinExistence type="predicted"/>
<comment type="caution">
    <text evidence="2">The sequence shown here is derived from an EMBL/GenBank/DDBJ whole genome shotgun (WGS) entry which is preliminary data.</text>
</comment>
<organism evidence="2 3">
    <name type="scientific">Pomacea canaliculata</name>
    <name type="common">Golden apple snail</name>
    <dbReference type="NCBI Taxonomy" id="400727"/>
    <lineage>
        <taxon>Eukaryota</taxon>
        <taxon>Metazoa</taxon>
        <taxon>Spiralia</taxon>
        <taxon>Lophotrochozoa</taxon>
        <taxon>Mollusca</taxon>
        <taxon>Gastropoda</taxon>
        <taxon>Caenogastropoda</taxon>
        <taxon>Architaenioglossa</taxon>
        <taxon>Ampullarioidea</taxon>
        <taxon>Ampullariidae</taxon>
        <taxon>Pomacea</taxon>
    </lineage>
</organism>
<dbReference type="GO" id="GO:0045505">
    <property type="term" value="F:dynein intermediate chain binding"/>
    <property type="evidence" value="ECO:0007669"/>
    <property type="project" value="InterPro"/>
</dbReference>
<name>A0A2T7NNB2_POMCA</name>
<dbReference type="InterPro" id="IPR026983">
    <property type="entry name" value="DHC"/>
</dbReference>
<dbReference type="GO" id="GO:0030286">
    <property type="term" value="C:dynein complex"/>
    <property type="evidence" value="ECO:0007669"/>
    <property type="project" value="InterPro"/>
</dbReference>
<evidence type="ECO:0000313" key="3">
    <source>
        <dbReference type="Proteomes" id="UP000245119"/>
    </source>
</evidence>
<dbReference type="AlphaFoldDB" id="A0A2T7NNB2"/>
<feature type="region of interest" description="Disordered" evidence="1">
    <location>
        <begin position="248"/>
        <end position="280"/>
    </location>
</feature>
<dbReference type="GO" id="GO:0007018">
    <property type="term" value="P:microtubule-based movement"/>
    <property type="evidence" value="ECO:0007669"/>
    <property type="project" value="InterPro"/>
</dbReference>
<sequence>MGEITVVDDKQILQNVFYQYETECKGELTPIQVQTLHSDMRIGGLSFEQVTAAIQYTCVEHVCTMSELKDLLQEMDRRYFLLQDLRWEFSVLDREGKDTITIEQARWLTQAVHGKYFSRRKWDHFLKSRPVPESRIGFAEIEVLLCELPSRASLEEEERLQQQEEKEKLWRKIEFEEALKQERENMKKEKELEKKKKIKAKEDKEEERRREEEQRTRLEEEKLRIEQEKKKGEKEKDNNLDILREEAEKAEKEASDRLQDVTRRKRGASDKERRELEDEEKRLHKVAKENKHKRIRIQLKVAIKSQEKFQLEYSIKEFQKAELSDDDMDLEKAVQLLRKISAKDGLHQAMNKREITELERAMAFVREHGYHADLEKEMASAGHLLGRLKRLERIRHEILELKQSTVAEIRSYTNPPPVVHSVMTAVFLLLGHKEKETKDWKAVQALVGKTGKESLKRRCLELKSDSLTDNIVQRAKALLEKFALDEVRDISAGAATFYVWATATIEDFLDRGDKGESTPEV</sequence>
<protein>
    <recommendedName>
        <fullName evidence="4">EF-hand domain-containing protein</fullName>
    </recommendedName>
</protein>
<dbReference type="STRING" id="400727.A0A2T7NNB2"/>
<dbReference type="OMA" id="IMITMYL"/>